<dbReference type="PANTHER" id="PTHR43585">
    <property type="entry name" value="FUMIPYRROLE BIOSYNTHESIS PROTEIN C"/>
    <property type="match status" value="1"/>
</dbReference>
<name>A0ABS7QS49_9ACTN</name>
<sequence>MTPRQKPALLVIEALATAGEYLLDSARRLGLRVFVATHADVFAAYPPALRARIDGVVFTDFGDPDAAVRELGEFCRAAGVGAVVACWEFTSPLAAALAAELGLPGNDPTRAHGCRNKLRMAELFHRHGVPAPRTVPTERDGDPVRTAEAAGIGYPLVVKPAEEAGSMGVSVVAGPDRLPAAVRLARSWPVEFSHGFPLDDTALLQEYADGAEFSVETVVWSGRAQHVAITAKFTTGDGSRAELGHTVPAALDPADARLLCSAVDAALEALGVTDGPAHTEVKLTGDGAARVIEVAARPPGGHIVRLVRLARGVDLTAAQIKVAFGSEPDLEPRADGAAAIRFVTSPHAGVLTAVHGLPRTGDVVGAARVTDVAMYTEPGAAVTGPRDNLGRLGHVILEAASAREADAAAAVAMAGVVVDVDPAGADDTAEATAGRTTQSGTTKTRTMTVTTDSE</sequence>
<evidence type="ECO:0000256" key="3">
    <source>
        <dbReference type="ARBA" id="ARBA00022840"/>
    </source>
</evidence>
<dbReference type="PROSITE" id="PS50975">
    <property type="entry name" value="ATP_GRASP"/>
    <property type="match status" value="1"/>
</dbReference>
<dbReference type="SUPFAM" id="SSF56059">
    <property type="entry name" value="Glutathione synthetase ATP-binding domain-like"/>
    <property type="match status" value="1"/>
</dbReference>
<dbReference type="Pfam" id="PF18603">
    <property type="entry name" value="LAL_C2"/>
    <property type="match status" value="1"/>
</dbReference>
<dbReference type="Gene3D" id="3.30.470.20">
    <property type="entry name" value="ATP-grasp fold, B domain"/>
    <property type="match status" value="1"/>
</dbReference>
<keyword evidence="2 4" id="KW-0547">Nucleotide-binding</keyword>
<dbReference type="InterPro" id="IPR040570">
    <property type="entry name" value="LAL_C2"/>
</dbReference>
<dbReference type="Pfam" id="PF18130">
    <property type="entry name" value="ATPgrasp_N"/>
    <property type="match status" value="1"/>
</dbReference>
<evidence type="ECO:0000259" key="6">
    <source>
        <dbReference type="PROSITE" id="PS50975"/>
    </source>
</evidence>
<keyword evidence="1" id="KW-0436">Ligase</keyword>
<evidence type="ECO:0000256" key="5">
    <source>
        <dbReference type="SAM" id="MobiDB-lite"/>
    </source>
</evidence>
<gene>
    <name evidence="7" type="ORF">K7472_14270</name>
</gene>
<dbReference type="PANTHER" id="PTHR43585:SF2">
    <property type="entry name" value="ATP-GRASP ENZYME FSQD"/>
    <property type="match status" value="1"/>
</dbReference>
<accession>A0ABS7QS49</accession>
<dbReference type="InterPro" id="IPR041472">
    <property type="entry name" value="BL00235/CARNS1_N"/>
</dbReference>
<comment type="caution">
    <text evidence="7">The sequence shown here is derived from an EMBL/GenBank/DDBJ whole genome shotgun (WGS) entry which is preliminary data.</text>
</comment>
<dbReference type="Gene3D" id="3.40.50.20">
    <property type="match status" value="1"/>
</dbReference>
<evidence type="ECO:0000256" key="1">
    <source>
        <dbReference type="ARBA" id="ARBA00022598"/>
    </source>
</evidence>
<protein>
    <submittedName>
        <fullName evidence="7">ATP-grasp domain-containing protein</fullName>
    </submittedName>
</protein>
<feature type="domain" description="ATP-grasp" evidence="6">
    <location>
        <begin position="121"/>
        <end position="324"/>
    </location>
</feature>
<evidence type="ECO:0000313" key="8">
    <source>
        <dbReference type="Proteomes" id="UP001198565"/>
    </source>
</evidence>
<dbReference type="InterPro" id="IPR011761">
    <property type="entry name" value="ATP-grasp"/>
</dbReference>
<keyword evidence="8" id="KW-1185">Reference proteome</keyword>
<organism evidence="7 8">
    <name type="scientific">Streptantibioticus parmotrematis</name>
    <dbReference type="NCBI Taxonomy" id="2873249"/>
    <lineage>
        <taxon>Bacteria</taxon>
        <taxon>Bacillati</taxon>
        <taxon>Actinomycetota</taxon>
        <taxon>Actinomycetes</taxon>
        <taxon>Kitasatosporales</taxon>
        <taxon>Streptomycetaceae</taxon>
        <taxon>Streptantibioticus</taxon>
    </lineage>
</organism>
<proteinExistence type="predicted"/>
<evidence type="ECO:0000256" key="2">
    <source>
        <dbReference type="ARBA" id="ARBA00022741"/>
    </source>
</evidence>
<dbReference type="InterPro" id="IPR052032">
    <property type="entry name" value="ATP-dep_AA_Ligase"/>
</dbReference>
<feature type="region of interest" description="Disordered" evidence="5">
    <location>
        <begin position="426"/>
        <end position="454"/>
    </location>
</feature>
<dbReference type="EMBL" id="JAINVZ010000008">
    <property type="protein sequence ID" value="MBY8886014.1"/>
    <property type="molecule type" value="Genomic_DNA"/>
</dbReference>
<dbReference type="Proteomes" id="UP001198565">
    <property type="component" value="Unassembled WGS sequence"/>
</dbReference>
<dbReference type="RefSeq" id="WP_222977836.1">
    <property type="nucleotide sequence ID" value="NZ_JAINVZ010000008.1"/>
</dbReference>
<evidence type="ECO:0000256" key="4">
    <source>
        <dbReference type="PROSITE-ProRule" id="PRU00409"/>
    </source>
</evidence>
<dbReference type="Pfam" id="PF13535">
    <property type="entry name" value="ATP-grasp_4"/>
    <property type="match status" value="1"/>
</dbReference>
<reference evidence="7 8" key="1">
    <citation type="submission" date="2021-08" db="EMBL/GenBank/DDBJ databases">
        <title>Streptomyces sp. PTM05 isolated from lichen.</title>
        <authorList>
            <person name="Somphong A."/>
            <person name="Phongsopitanun W."/>
            <person name="Tanasupawat S."/>
        </authorList>
    </citation>
    <scope>NUCLEOTIDE SEQUENCE [LARGE SCALE GENOMIC DNA]</scope>
    <source>
        <strain evidence="7 8">Ptm05</strain>
    </source>
</reference>
<keyword evidence="3 4" id="KW-0067">ATP-binding</keyword>
<evidence type="ECO:0000313" key="7">
    <source>
        <dbReference type="EMBL" id="MBY8886014.1"/>
    </source>
</evidence>